<dbReference type="GO" id="GO:0016740">
    <property type="term" value="F:transferase activity"/>
    <property type="evidence" value="ECO:0007669"/>
    <property type="project" value="UniProtKB-KW"/>
</dbReference>
<dbReference type="EMBL" id="NHOI01000010">
    <property type="protein sequence ID" value="OVZ87786.1"/>
    <property type="molecule type" value="Genomic_DNA"/>
</dbReference>
<dbReference type="InterPro" id="IPR047745">
    <property type="entry name" value="SinI-like"/>
</dbReference>
<organism evidence="1 2">
    <name type="scientific">Yersinia intermedia</name>
    <dbReference type="NCBI Taxonomy" id="631"/>
    <lineage>
        <taxon>Bacteria</taxon>
        <taxon>Pseudomonadati</taxon>
        <taxon>Pseudomonadota</taxon>
        <taxon>Gammaproteobacteria</taxon>
        <taxon>Enterobacterales</taxon>
        <taxon>Yersiniaceae</taxon>
        <taxon>Yersinia</taxon>
    </lineage>
</organism>
<evidence type="ECO:0000313" key="2">
    <source>
        <dbReference type="Proteomes" id="UP000196440"/>
    </source>
</evidence>
<dbReference type="NCBIfam" id="NF040711">
    <property type="entry name" value="partner_SinI"/>
    <property type="match status" value="1"/>
</dbReference>
<dbReference type="AlphaFoldDB" id="A0A209A4V4"/>
<dbReference type="Proteomes" id="UP000196440">
    <property type="component" value="Unassembled WGS sequence"/>
</dbReference>
<proteinExistence type="predicted"/>
<gene>
    <name evidence="1" type="ORF">CBW57_09495</name>
</gene>
<comment type="caution">
    <text evidence="1">The sequence shown here is derived from an EMBL/GenBank/DDBJ whole genome shotgun (WGS) entry which is preliminary data.</text>
</comment>
<keyword evidence="1" id="KW-0808">Transferase</keyword>
<sequence length="311" mass="31589">MTMTINKGKRQQWNIAVLALGMIGSVFTPVWAGSTPTTSPVWGSAPVLSAISNGQPHTVDFSGTFAIPGVLSTGDTIVMTYHYTNAEGDADDSLSTVAWYYTLNGADVPITAMTNVAADNNGSPGTSTIVLPAGALGASAIKVEFWEQSKTGIPLRGPQSILVLDTSRMGAGGGGGTVTPPGPVISGTGISGGIFLASDNPAAGSGAIDYSRSTTAHPKVGETYVFRAWDDANGNGVWDAGEADLTATVSHMQWQLDGSNTTAAGESTPVTLSGHAIAGATTDTYTVPVNSASSSGAIPGDQGFSLKVEFN</sequence>
<evidence type="ECO:0000313" key="1">
    <source>
        <dbReference type="EMBL" id="OVZ87786.1"/>
    </source>
</evidence>
<protein>
    <submittedName>
        <fullName evidence="1">Ornithine carbamoyltransferase</fullName>
    </submittedName>
</protein>
<reference evidence="1 2" key="1">
    <citation type="submission" date="2017-05" db="EMBL/GenBank/DDBJ databases">
        <title>Whole genome sequencing of Yersinia kristensenii.</title>
        <authorList>
            <person name="Campioni F."/>
        </authorList>
    </citation>
    <scope>NUCLEOTIDE SEQUENCE [LARGE SCALE GENOMIC DNA]</scope>
    <source>
        <strain evidence="1 2">CFSAN060536</strain>
    </source>
</reference>
<name>A0A209A4V4_YERIN</name>
<accession>A0A209A4V4</accession>